<evidence type="ECO:0000313" key="2">
    <source>
        <dbReference type="Proteomes" id="UP000277570"/>
    </source>
</evidence>
<organism evidence="1 2">
    <name type="scientific">Clostridium carnis</name>
    <dbReference type="NCBI Taxonomy" id="1530"/>
    <lineage>
        <taxon>Bacteria</taxon>
        <taxon>Bacillati</taxon>
        <taxon>Bacillota</taxon>
        <taxon>Clostridia</taxon>
        <taxon>Eubacteriales</taxon>
        <taxon>Clostridiaceae</taxon>
        <taxon>Clostridium</taxon>
    </lineage>
</organism>
<keyword evidence="2" id="KW-1185">Reference proteome</keyword>
<gene>
    <name evidence="1" type="ORF">NCTC10913_04918</name>
</gene>
<dbReference type="EMBL" id="UYIN01000024">
    <property type="protein sequence ID" value="VDG74672.1"/>
    <property type="molecule type" value="Genomic_DNA"/>
</dbReference>
<dbReference type="Proteomes" id="UP000277570">
    <property type="component" value="Unassembled WGS sequence"/>
</dbReference>
<name>A0ABY6T0U9_9CLOT</name>
<accession>A0ABY6T0U9</accession>
<reference evidence="1 2" key="1">
    <citation type="submission" date="2018-11" db="EMBL/GenBank/DDBJ databases">
        <authorList>
            <consortium name="Pathogen Informatics"/>
        </authorList>
    </citation>
    <scope>NUCLEOTIDE SEQUENCE [LARGE SCALE GENOMIC DNA]</scope>
    <source>
        <strain evidence="1 2">NCTC10913</strain>
    </source>
</reference>
<comment type="caution">
    <text evidence="1">The sequence shown here is derived from an EMBL/GenBank/DDBJ whole genome shotgun (WGS) entry which is preliminary data.</text>
</comment>
<proteinExistence type="predicted"/>
<evidence type="ECO:0000313" key="1">
    <source>
        <dbReference type="EMBL" id="VDG74672.1"/>
    </source>
</evidence>
<protein>
    <submittedName>
        <fullName evidence="1">Uncharacterized protein</fullName>
    </submittedName>
</protein>
<sequence length="33" mass="3756">METGYTMDVIENNEVVYTGLLEDGFMPVESENE</sequence>